<accession>A0A512NGH6</accession>
<dbReference type="EMBL" id="BKAJ01000091">
    <property type="protein sequence ID" value="GEP58012.1"/>
    <property type="molecule type" value="Genomic_DNA"/>
</dbReference>
<organism evidence="3 4">
    <name type="scientific">Reyranella soli</name>
    <dbReference type="NCBI Taxonomy" id="1230389"/>
    <lineage>
        <taxon>Bacteria</taxon>
        <taxon>Pseudomonadati</taxon>
        <taxon>Pseudomonadota</taxon>
        <taxon>Alphaproteobacteria</taxon>
        <taxon>Hyphomicrobiales</taxon>
        <taxon>Reyranellaceae</taxon>
        <taxon>Reyranella</taxon>
    </lineage>
</organism>
<evidence type="ECO:0000256" key="2">
    <source>
        <dbReference type="SAM" id="SignalP"/>
    </source>
</evidence>
<evidence type="ECO:0000313" key="3">
    <source>
        <dbReference type="EMBL" id="GEP58012.1"/>
    </source>
</evidence>
<evidence type="ECO:0000256" key="1">
    <source>
        <dbReference type="ARBA" id="ARBA00006987"/>
    </source>
</evidence>
<dbReference type="AlphaFoldDB" id="A0A512NGH6"/>
<comment type="similarity">
    <text evidence="1">Belongs to the UPF0065 (bug) family.</text>
</comment>
<dbReference type="PIRSF" id="PIRSF017082">
    <property type="entry name" value="YflP"/>
    <property type="match status" value="1"/>
</dbReference>
<gene>
    <name evidence="3" type="ORF">RSO01_51780</name>
</gene>
<dbReference type="Proteomes" id="UP000321058">
    <property type="component" value="Unassembled WGS sequence"/>
</dbReference>
<dbReference type="InterPro" id="IPR042100">
    <property type="entry name" value="Bug_dom1"/>
</dbReference>
<dbReference type="PANTHER" id="PTHR42928:SF5">
    <property type="entry name" value="BLR1237 PROTEIN"/>
    <property type="match status" value="1"/>
</dbReference>
<evidence type="ECO:0000313" key="4">
    <source>
        <dbReference type="Proteomes" id="UP000321058"/>
    </source>
</evidence>
<dbReference type="InterPro" id="IPR005064">
    <property type="entry name" value="BUG"/>
</dbReference>
<proteinExistence type="inferred from homology"/>
<dbReference type="Pfam" id="PF03401">
    <property type="entry name" value="TctC"/>
    <property type="match status" value="1"/>
</dbReference>
<name>A0A512NGH6_9HYPH</name>
<keyword evidence="2" id="KW-0732">Signal</keyword>
<comment type="caution">
    <text evidence="3">The sequence shown here is derived from an EMBL/GenBank/DDBJ whole genome shotgun (WGS) entry which is preliminary data.</text>
</comment>
<feature type="signal peptide" evidence="2">
    <location>
        <begin position="1"/>
        <end position="21"/>
    </location>
</feature>
<dbReference type="RefSeq" id="WP_218037456.1">
    <property type="nucleotide sequence ID" value="NZ_BKAJ01000091.1"/>
</dbReference>
<dbReference type="Gene3D" id="3.40.190.10">
    <property type="entry name" value="Periplasmic binding protein-like II"/>
    <property type="match status" value="1"/>
</dbReference>
<protein>
    <recommendedName>
        <fullName evidence="5">MFS transporter</fullName>
    </recommendedName>
</protein>
<dbReference type="Gene3D" id="3.40.190.150">
    <property type="entry name" value="Bordetella uptake gene, domain 1"/>
    <property type="match status" value="1"/>
</dbReference>
<dbReference type="SUPFAM" id="SSF53850">
    <property type="entry name" value="Periplasmic binding protein-like II"/>
    <property type="match status" value="1"/>
</dbReference>
<keyword evidence="4" id="KW-1185">Reference proteome</keyword>
<sequence>MITRRLALGAALAALPMARLAAQDYPNRPIKLVIPFTPGGVTDNIGRVFTERMGRELGQQFIIDNRAGANGRIGTDAVAKAAPDGYTLLLGGIGALTIHPNMMKLPYDPVADFIPISLIATNDVVIVINPKLSPKTPAELFAFCKANSGKLQYGSSGIGAPTHLAAELFKSRVGFDMVHVPYKGDSAAIMDVVSGTVDMSFSTVSATISLIRGGKLRPIATTGLVRSQSLPDVPTLDESGLKGFNAESWVGLIAPAHTPAPIIKRLYDATKVTLADPEVRQKLIAGGNTIVGNDTEQFRAFLAAETKKWGDVIRAGNIKSDE</sequence>
<reference evidence="3 4" key="1">
    <citation type="submission" date="2019-07" db="EMBL/GenBank/DDBJ databases">
        <title>Whole genome shotgun sequence of Reyranella soli NBRC 108950.</title>
        <authorList>
            <person name="Hosoyama A."/>
            <person name="Uohara A."/>
            <person name="Ohji S."/>
            <person name="Ichikawa N."/>
        </authorList>
    </citation>
    <scope>NUCLEOTIDE SEQUENCE [LARGE SCALE GENOMIC DNA]</scope>
    <source>
        <strain evidence="3 4">NBRC 108950</strain>
    </source>
</reference>
<dbReference type="PANTHER" id="PTHR42928">
    <property type="entry name" value="TRICARBOXYLATE-BINDING PROTEIN"/>
    <property type="match status" value="1"/>
</dbReference>
<dbReference type="CDD" id="cd13578">
    <property type="entry name" value="PBP2_Bug27"/>
    <property type="match status" value="1"/>
</dbReference>
<feature type="chain" id="PRO_5021821864" description="MFS transporter" evidence="2">
    <location>
        <begin position="22"/>
        <end position="322"/>
    </location>
</feature>
<evidence type="ECO:0008006" key="5">
    <source>
        <dbReference type="Google" id="ProtNLM"/>
    </source>
</evidence>